<feature type="compositionally biased region" description="Low complexity" evidence="4">
    <location>
        <begin position="230"/>
        <end position="241"/>
    </location>
</feature>
<dbReference type="Gene3D" id="2.100.10.30">
    <property type="entry name" value="Jacalin-like lectin domain"/>
    <property type="match status" value="3"/>
</dbReference>
<dbReference type="InterPro" id="IPR001229">
    <property type="entry name" value="Jacalin-like_lectin_dom"/>
</dbReference>
<dbReference type="PROSITE" id="PS51752">
    <property type="entry name" value="JACALIN_LECTIN"/>
    <property type="match status" value="3"/>
</dbReference>
<feature type="compositionally biased region" description="Low complexity" evidence="4">
    <location>
        <begin position="172"/>
        <end position="187"/>
    </location>
</feature>
<dbReference type="CDD" id="cd09612">
    <property type="entry name" value="Jacalin"/>
    <property type="match status" value="3"/>
</dbReference>
<feature type="compositionally biased region" description="Polar residues" evidence="4">
    <location>
        <begin position="400"/>
        <end position="409"/>
    </location>
</feature>
<sequence length="764" mass="77853">MAINMEPLPTLNYCNSLSSNHPPLRRYQRNSTATMSWDDGKHTKVKRVQLTFDDVIRSIEVEYDGTSLKSQPRGTAGTKIDGFTLSSDEYITEVNGYYKTTFSGEVITSLTFKTNKRTYGTYGNKTSSYFSVAAPKDNQIVGFLGSSSHALNSIDAHFAPAPPPGSTGAKPGASGIGSDSGSIGSAGTNPGADGTRETEKNAGGSKPSSGSAGTNPGASAVGNGETEKNAGGSKPSSGSAGTNPGASAGGNGETEKNVGGSKPSSGKAGTNPGANAGGNGGTEKNAGGSKSSSGSARTNPGASAGGNGETVSNIGDTESNAGGSKSNDGANNGASGIESNAGSTGTNFGAGGTGGIGDTESDAGGSKTNSGNGGTNDGASGIGSNDGSTGTNPGAGGGTDSNIEGTENNVGGKETNPGASGIGNSDGSTGTSPEGTESNADGTKTNTGGKESNTGSESNTNSSPQKLEAQGGKGGNQWDDGTDHDGVMKIHVAVGGLGIEQIRFDYVKNGQLKEGPFHGVKGRGGTSTIEISHPDEYLVSVEGLYDSSNIIQGIQFQSNKHTSQYFGYEYYGDGTQFSLQVNEKKIIGFHGFADSHLNSLGAYFVPISSSSSSLTPPPNKVKAQGGSYGETFDDGAFDHVRKVYVGQGDSGVAYVKFDYEKDGKKETQEHGKMTLLGTEEFEVDSDDYITSMEVYVDKVYGYKSEIVIALTFKTFKGETSPRFGIETENKYEVKDGKGGKLAGFHGKASDVLYAIGAYFIPAAN</sequence>
<feature type="compositionally biased region" description="Polar residues" evidence="4">
    <location>
        <begin position="422"/>
        <end position="450"/>
    </location>
</feature>
<dbReference type="GO" id="GO:0030246">
    <property type="term" value="F:carbohydrate binding"/>
    <property type="evidence" value="ECO:0007669"/>
    <property type="project" value="UniProtKB-KW"/>
</dbReference>
<feature type="region of interest" description="Disordered" evidence="4">
    <location>
        <begin position="155"/>
        <end position="484"/>
    </location>
</feature>
<evidence type="ECO:0000313" key="6">
    <source>
        <dbReference type="EMBL" id="CAA0288113.1"/>
    </source>
</evidence>
<organism evidence="6 7">
    <name type="scientific">Arabidopsis thaliana</name>
    <name type="common">Mouse-ear cress</name>
    <dbReference type="NCBI Taxonomy" id="3702"/>
    <lineage>
        <taxon>Eukaryota</taxon>
        <taxon>Viridiplantae</taxon>
        <taxon>Streptophyta</taxon>
        <taxon>Embryophyta</taxon>
        <taxon>Tracheophyta</taxon>
        <taxon>Spermatophyta</taxon>
        <taxon>Magnoliopsida</taxon>
        <taxon>eudicotyledons</taxon>
        <taxon>Gunneridae</taxon>
        <taxon>Pentapetalae</taxon>
        <taxon>rosids</taxon>
        <taxon>malvids</taxon>
        <taxon>Brassicales</taxon>
        <taxon>Brassicaceae</taxon>
        <taxon>Camelineae</taxon>
        <taxon>Arabidopsis</taxon>
    </lineage>
</organism>
<evidence type="ECO:0000256" key="2">
    <source>
        <dbReference type="ARBA" id="ARBA00022734"/>
    </source>
</evidence>
<evidence type="ECO:0000256" key="3">
    <source>
        <dbReference type="ARBA" id="ARBA00022737"/>
    </source>
</evidence>
<feature type="compositionally biased region" description="Low complexity" evidence="4">
    <location>
        <begin position="377"/>
        <end position="392"/>
    </location>
</feature>
<dbReference type="SMART" id="SM00915">
    <property type="entry name" value="Jacalin"/>
    <property type="match status" value="3"/>
</dbReference>
<dbReference type="InterPro" id="IPR033734">
    <property type="entry name" value="Jacalin-like_lectin_dom_plant"/>
</dbReference>
<keyword evidence="2" id="KW-0430">Lectin</keyword>
<feature type="domain" description="Jacalin-type lectin" evidence="5">
    <location>
        <begin position="618"/>
        <end position="761"/>
    </location>
</feature>
<dbReference type="EMBL" id="CACSHJ010000087">
    <property type="protein sequence ID" value="CAA0288113.1"/>
    <property type="molecule type" value="Genomic_DNA"/>
</dbReference>
<gene>
    <name evidence="6" type="ORF">C24_LOCUS4196</name>
</gene>
<dbReference type="FunFam" id="2.100.10.30:FF:000001">
    <property type="entry name" value="Jacalin-related lectin 33"/>
    <property type="match status" value="2"/>
</dbReference>
<feature type="compositionally biased region" description="Polar residues" evidence="4">
    <location>
        <begin position="309"/>
        <end position="341"/>
    </location>
</feature>
<evidence type="ECO:0000256" key="4">
    <source>
        <dbReference type="SAM" id="MobiDB-lite"/>
    </source>
</evidence>
<feature type="domain" description="Jacalin-type lectin" evidence="5">
    <location>
        <begin position="23"/>
        <end position="160"/>
    </location>
</feature>
<feature type="domain" description="Jacalin-type lectin" evidence="5">
    <location>
        <begin position="464"/>
        <end position="606"/>
    </location>
</feature>
<dbReference type="InterPro" id="IPR036404">
    <property type="entry name" value="Jacalin-like_lectin_dom_sf"/>
</dbReference>
<dbReference type="Proteomes" id="UP000434276">
    <property type="component" value="Unassembled WGS sequence"/>
</dbReference>
<comment type="similarity">
    <text evidence="1">Belongs to the jacalin lectin family.</text>
</comment>
<dbReference type="PANTHER" id="PTHR47293">
    <property type="entry name" value="JACALIN-RELATED LECTIN 3"/>
    <property type="match status" value="1"/>
</dbReference>
<evidence type="ECO:0000256" key="1">
    <source>
        <dbReference type="ARBA" id="ARBA00006568"/>
    </source>
</evidence>
<accession>A0A5S9WNV9</accession>
<dbReference type="OrthoDB" id="4325201at2759"/>
<evidence type="ECO:0000259" key="5">
    <source>
        <dbReference type="PROSITE" id="PS51752"/>
    </source>
</evidence>
<feature type="compositionally biased region" description="Gly residues" evidence="4">
    <location>
        <begin position="348"/>
        <end position="357"/>
    </location>
</feature>
<feature type="compositionally biased region" description="Low complexity" evidence="4">
    <location>
        <begin position="202"/>
        <end position="213"/>
    </location>
</feature>
<dbReference type="Pfam" id="PF01419">
    <property type="entry name" value="Jacalin"/>
    <property type="match status" value="3"/>
</dbReference>
<evidence type="ECO:0000313" key="7">
    <source>
        <dbReference type="Proteomes" id="UP000434276"/>
    </source>
</evidence>
<name>A0A5S9WNV9_ARATH</name>
<feature type="compositionally biased region" description="Low complexity" evidence="4">
    <location>
        <begin position="282"/>
        <end position="295"/>
    </location>
</feature>
<reference evidence="6 7" key="1">
    <citation type="submission" date="2019-12" db="EMBL/GenBank/DDBJ databases">
        <authorList>
            <person name="Jiao W.-B."/>
            <person name="Schneeberger K."/>
        </authorList>
    </citation>
    <scope>NUCLEOTIDE SEQUENCE [LARGE SCALE GENOMIC DNA]</scope>
    <source>
        <strain evidence="7">cv. C24</strain>
    </source>
</reference>
<protein>
    <recommendedName>
        <fullName evidence="5">Jacalin-type lectin domain-containing protein</fullName>
    </recommendedName>
</protein>
<dbReference type="ExpressionAtlas" id="A0A5S9WNV9">
    <property type="expression patterns" value="baseline and differential"/>
</dbReference>
<keyword evidence="3" id="KW-0677">Repeat</keyword>
<dbReference type="SUPFAM" id="SSF51101">
    <property type="entry name" value="Mannose-binding lectins"/>
    <property type="match status" value="3"/>
</dbReference>
<proteinExistence type="inferred from homology"/>
<dbReference type="PANTHER" id="PTHR47293:SF11">
    <property type="entry name" value="JACALIN-RELATED LECTIN 12-RELATED"/>
    <property type="match status" value="1"/>
</dbReference>
<feature type="compositionally biased region" description="Low complexity" evidence="4">
    <location>
        <begin position="451"/>
        <end position="463"/>
    </location>
</feature>
<dbReference type="AlphaFoldDB" id="A0A5S9WNV9"/>